<keyword evidence="4" id="KW-1185">Reference proteome</keyword>
<protein>
    <recommendedName>
        <fullName evidence="5">RxLR effector candidate protein</fullName>
    </recommendedName>
</protein>
<reference evidence="3" key="1">
    <citation type="submission" date="2022-12" db="EMBL/GenBank/DDBJ databases">
        <authorList>
            <person name="Webb A."/>
        </authorList>
    </citation>
    <scope>NUCLEOTIDE SEQUENCE</scope>
    <source>
        <strain evidence="3">Hp1</strain>
    </source>
</reference>
<evidence type="ECO:0000256" key="2">
    <source>
        <dbReference type="SAM" id="SignalP"/>
    </source>
</evidence>
<feature type="region of interest" description="Disordered" evidence="1">
    <location>
        <begin position="102"/>
        <end position="146"/>
    </location>
</feature>
<evidence type="ECO:0000313" key="4">
    <source>
        <dbReference type="Proteomes" id="UP001162031"/>
    </source>
</evidence>
<dbReference type="AlphaFoldDB" id="A0AAV0TWU6"/>
<organism evidence="3 4">
    <name type="scientific">Hyaloperonospora brassicae</name>
    <name type="common">Brassica downy mildew</name>
    <name type="synonym">Peronospora brassicae</name>
    <dbReference type="NCBI Taxonomy" id="162125"/>
    <lineage>
        <taxon>Eukaryota</taxon>
        <taxon>Sar</taxon>
        <taxon>Stramenopiles</taxon>
        <taxon>Oomycota</taxon>
        <taxon>Peronosporomycetes</taxon>
        <taxon>Peronosporales</taxon>
        <taxon>Peronosporaceae</taxon>
        <taxon>Hyaloperonospora</taxon>
    </lineage>
</organism>
<dbReference type="EMBL" id="CANTFL010000921">
    <property type="protein sequence ID" value="CAI5728728.1"/>
    <property type="molecule type" value="Genomic_DNA"/>
</dbReference>
<sequence>MRPAIFLSAALLCLVTCGNAVKAASDLQNPITSDVNSPVVANDNWVQSDANTKQRRLFSTWGKKHSEPEADPQSAAKDSTAKDAQFDNITALARESTYARDSDDSIDSWDLPDSSDLPDNSESLDSSDFPDSSEYPDSSDIGGLAGKKSGKPRFRKFFFLDTYWNLFIVQQRTRAKTLAKIAANEKAGYPAFSWAGIRTRYSTFINKGYIVFLDRQCARPRNWNKRACA</sequence>
<evidence type="ECO:0000256" key="1">
    <source>
        <dbReference type="SAM" id="MobiDB-lite"/>
    </source>
</evidence>
<evidence type="ECO:0008006" key="5">
    <source>
        <dbReference type="Google" id="ProtNLM"/>
    </source>
</evidence>
<gene>
    <name evidence="3" type="ORF">HBR001_LOCUS4392</name>
</gene>
<accession>A0AAV0TWU6</accession>
<keyword evidence="2" id="KW-0732">Signal</keyword>
<evidence type="ECO:0000313" key="3">
    <source>
        <dbReference type="EMBL" id="CAI5728728.1"/>
    </source>
</evidence>
<proteinExistence type="predicted"/>
<comment type="caution">
    <text evidence="3">The sequence shown here is derived from an EMBL/GenBank/DDBJ whole genome shotgun (WGS) entry which is preliminary data.</text>
</comment>
<dbReference type="Proteomes" id="UP001162031">
    <property type="component" value="Unassembled WGS sequence"/>
</dbReference>
<feature type="region of interest" description="Disordered" evidence="1">
    <location>
        <begin position="61"/>
        <end position="82"/>
    </location>
</feature>
<name>A0AAV0TWU6_HYABA</name>
<feature type="compositionally biased region" description="Low complexity" evidence="1">
    <location>
        <begin position="108"/>
        <end position="127"/>
    </location>
</feature>
<feature type="signal peptide" evidence="2">
    <location>
        <begin position="1"/>
        <end position="20"/>
    </location>
</feature>
<feature type="chain" id="PRO_5043482873" description="RxLR effector candidate protein" evidence="2">
    <location>
        <begin position="21"/>
        <end position="229"/>
    </location>
</feature>